<evidence type="ECO:0000256" key="3">
    <source>
        <dbReference type="ARBA" id="ARBA00022448"/>
    </source>
</evidence>
<comment type="subcellular location">
    <subcellularLocation>
        <location evidence="1">Cell inner membrane</location>
        <topology evidence="1">Single-pass membrane protein</topology>
    </subcellularLocation>
</comment>
<evidence type="ECO:0000256" key="5">
    <source>
        <dbReference type="ARBA" id="ARBA00022519"/>
    </source>
</evidence>
<dbReference type="NCBIfam" id="TIGR01709">
    <property type="entry name" value="typeII_sec_gspL"/>
    <property type="match status" value="1"/>
</dbReference>
<feature type="domain" description="GspL cytoplasmic actin-ATPase-like" evidence="11">
    <location>
        <begin position="37"/>
        <end position="177"/>
    </location>
</feature>
<keyword evidence="4" id="KW-1003">Cell membrane</keyword>
<dbReference type="GO" id="GO:0005886">
    <property type="term" value="C:plasma membrane"/>
    <property type="evidence" value="ECO:0007669"/>
    <property type="project" value="UniProtKB-SubCell"/>
</dbReference>
<evidence type="ECO:0000256" key="2">
    <source>
        <dbReference type="ARBA" id="ARBA00005318"/>
    </source>
</evidence>
<dbReference type="Pfam" id="PF12693">
    <property type="entry name" value="GspL_C"/>
    <property type="match status" value="1"/>
</dbReference>
<dbReference type="GO" id="GO:0009276">
    <property type="term" value="C:Gram-negative-bacterium-type cell wall"/>
    <property type="evidence" value="ECO:0007669"/>
    <property type="project" value="InterPro"/>
</dbReference>
<dbReference type="GO" id="GO:0015627">
    <property type="term" value="C:type II protein secretion system complex"/>
    <property type="evidence" value="ECO:0007669"/>
    <property type="project" value="InterPro"/>
</dbReference>
<comment type="similarity">
    <text evidence="2 10">Belongs to the GSP L family.</text>
</comment>
<dbReference type="RefSeq" id="WP_135281479.1">
    <property type="nucleotide sequence ID" value="NZ_SRIO01000006.1"/>
</dbReference>
<dbReference type="InterPro" id="IPR024230">
    <property type="entry name" value="GspL_cyto_dom"/>
</dbReference>
<keyword evidence="14" id="KW-1185">Reference proteome</keyword>
<dbReference type="SUPFAM" id="SSF53067">
    <property type="entry name" value="Actin-like ATPase domain"/>
    <property type="match status" value="1"/>
</dbReference>
<dbReference type="OrthoDB" id="7011844at2"/>
<evidence type="ECO:0000256" key="8">
    <source>
        <dbReference type="ARBA" id="ARBA00022989"/>
    </source>
</evidence>
<dbReference type="PIRSF" id="PIRSF015761">
    <property type="entry name" value="Protein_L"/>
    <property type="match status" value="1"/>
</dbReference>
<keyword evidence="8" id="KW-1133">Transmembrane helix</keyword>
<evidence type="ECO:0000313" key="14">
    <source>
        <dbReference type="Proteomes" id="UP000297890"/>
    </source>
</evidence>
<name>A0A4Z0F9M2_9GAMM</name>
<dbReference type="AlphaFoldDB" id="A0A4Z0F9M2"/>
<keyword evidence="9" id="KW-0472">Membrane</keyword>
<protein>
    <recommendedName>
        <fullName evidence="10">Type II secretion system protein L</fullName>
        <shortName evidence="10">T2SS protein L</shortName>
    </recommendedName>
</protein>
<comment type="function">
    <text evidence="10">Inner membrane component of the type II secretion system required for the energy-dependent secretion of extracellular factors such as proteases and toxins from the periplasm.</text>
</comment>
<accession>A0A4Z0F9M2</accession>
<sequence length="399" mass="43542">MKGWLIHLPADDAGVVTWQAIGVAEGVSPASNGAPPIQPPPEPGAVWALAPTSRLLLQTLALPVRGREALVRAVPYAMEESLPGELEEYDFTIGQRQPDKCIPVVAVSRHDLARWRDRLAELGFPTVPLLPACLALAWEPGYWTVALGSREVNVRTGPWTGWGCEPEALAPMLRRLWGNVDDPPATALRVIADPAQVQELAEMLPEISMSSWPPEQGWQRPARETVAGLALGNTGSAQDEAMPAILKRWRLPVAMAVLWGMVAAGYPIYQTLVLEQQQRQLSEQMAQLYRETFPEARRVVDPAIQMAQALKQLRQGSGADPLLRLLATVSAPLTDLPDYALEDLQYQDGTLELSVRTSDLAALEAVTPLLGQSGVAMSRLSAASDNGRTRARIRLEFRS</sequence>
<evidence type="ECO:0000313" key="13">
    <source>
        <dbReference type="EMBL" id="TFZ82809.1"/>
    </source>
</evidence>
<keyword evidence="6" id="KW-0812">Transmembrane</keyword>
<evidence type="ECO:0000256" key="10">
    <source>
        <dbReference type="PIRNR" id="PIRNR015761"/>
    </source>
</evidence>
<keyword evidence="7 10" id="KW-0653">Protein transport</keyword>
<proteinExistence type="inferred from homology"/>
<dbReference type="Gene3D" id="3.30.420.380">
    <property type="match status" value="1"/>
</dbReference>
<dbReference type="InterPro" id="IPR007812">
    <property type="entry name" value="T2SS_protein-GspL"/>
</dbReference>
<dbReference type="CDD" id="cd24017">
    <property type="entry name" value="ASKHA_T2SSL_N"/>
    <property type="match status" value="1"/>
</dbReference>
<reference evidence="13 14" key="1">
    <citation type="journal article" date="2019" name="ISME J.">
        <title>Candidatus Macondimonas diazotrophica, a novel gammaproteobacterial genus dominating crude-oil-contaminated coastal sediments.</title>
        <authorList>
            <person name="Karthikeyan S."/>
            <person name="Konstantinidis K."/>
        </authorList>
    </citation>
    <scope>NUCLEOTIDE SEQUENCE [LARGE SCALE GENOMIC DNA]</scope>
    <source>
        <strain evidence="13 14">KTK01</strain>
    </source>
</reference>
<dbReference type="Pfam" id="PF05134">
    <property type="entry name" value="T2SSL"/>
    <property type="match status" value="1"/>
</dbReference>
<dbReference type="GO" id="GO:0015628">
    <property type="term" value="P:protein secretion by the type II secretion system"/>
    <property type="evidence" value="ECO:0007669"/>
    <property type="project" value="InterPro"/>
</dbReference>
<organism evidence="13 14">
    <name type="scientific">Candidatus Macondimonas diazotrophica</name>
    <dbReference type="NCBI Taxonomy" id="2305248"/>
    <lineage>
        <taxon>Bacteria</taxon>
        <taxon>Pseudomonadati</taxon>
        <taxon>Pseudomonadota</taxon>
        <taxon>Gammaproteobacteria</taxon>
        <taxon>Chromatiales</taxon>
        <taxon>Ectothiorhodospiraceae</taxon>
        <taxon>Candidatus Macondimonas</taxon>
    </lineage>
</organism>
<feature type="domain" description="GspL periplasmic" evidence="12">
    <location>
        <begin position="247"/>
        <end position="391"/>
    </location>
</feature>
<evidence type="ECO:0000259" key="11">
    <source>
        <dbReference type="Pfam" id="PF05134"/>
    </source>
</evidence>
<dbReference type="Proteomes" id="UP000297890">
    <property type="component" value="Unassembled WGS sequence"/>
</dbReference>
<comment type="caution">
    <text evidence="13">The sequence shown here is derived from an EMBL/GenBank/DDBJ whole genome shotgun (WGS) entry which is preliminary data.</text>
</comment>
<keyword evidence="5" id="KW-0997">Cell inner membrane</keyword>
<evidence type="ECO:0000256" key="6">
    <source>
        <dbReference type="ARBA" id="ARBA00022692"/>
    </source>
</evidence>
<gene>
    <name evidence="13" type="ORF">E4680_05895</name>
</gene>
<evidence type="ECO:0000256" key="4">
    <source>
        <dbReference type="ARBA" id="ARBA00022475"/>
    </source>
</evidence>
<evidence type="ECO:0000256" key="1">
    <source>
        <dbReference type="ARBA" id="ARBA00004377"/>
    </source>
</evidence>
<evidence type="ECO:0000259" key="12">
    <source>
        <dbReference type="Pfam" id="PF12693"/>
    </source>
</evidence>
<dbReference type="EMBL" id="SRIO01000006">
    <property type="protein sequence ID" value="TFZ82809.1"/>
    <property type="molecule type" value="Genomic_DNA"/>
</dbReference>
<evidence type="ECO:0000256" key="9">
    <source>
        <dbReference type="ARBA" id="ARBA00023136"/>
    </source>
</evidence>
<dbReference type="InterPro" id="IPR043129">
    <property type="entry name" value="ATPase_NBD"/>
</dbReference>
<evidence type="ECO:0000256" key="7">
    <source>
        <dbReference type="ARBA" id="ARBA00022927"/>
    </source>
</evidence>
<dbReference type="InterPro" id="IPR025691">
    <property type="entry name" value="GspL_pp_dom"/>
</dbReference>
<keyword evidence="3 10" id="KW-0813">Transport</keyword>